<dbReference type="KEGG" id="hir:HETIRDRAFT_459597"/>
<accession>W4K601</accession>
<protein>
    <submittedName>
        <fullName evidence="1">Uncharacterized protein</fullName>
    </submittedName>
</protein>
<organism evidence="1 2">
    <name type="scientific">Heterobasidion irregulare (strain TC 32-1)</name>
    <dbReference type="NCBI Taxonomy" id="747525"/>
    <lineage>
        <taxon>Eukaryota</taxon>
        <taxon>Fungi</taxon>
        <taxon>Dikarya</taxon>
        <taxon>Basidiomycota</taxon>
        <taxon>Agaricomycotina</taxon>
        <taxon>Agaricomycetes</taxon>
        <taxon>Russulales</taxon>
        <taxon>Bondarzewiaceae</taxon>
        <taxon>Heterobasidion</taxon>
        <taxon>Heterobasidion annosum species complex</taxon>
    </lineage>
</organism>
<dbReference type="HOGENOM" id="CLU_559040_0_0_1"/>
<dbReference type="Proteomes" id="UP000030671">
    <property type="component" value="Unassembled WGS sequence"/>
</dbReference>
<reference evidence="1 2" key="1">
    <citation type="journal article" date="2012" name="New Phytol.">
        <title>Insight into trade-off between wood decay and parasitism from the genome of a fungal forest pathogen.</title>
        <authorList>
            <person name="Olson A."/>
            <person name="Aerts A."/>
            <person name="Asiegbu F."/>
            <person name="Belbahri L."/>
            <person name="Bouzid O."/>
            <person name="Broberg A."/>
            <person name="Canback B."/>
            <person name="Coutinho P.M."/>
            <person name="Cullen D."/>
            <person name="Dalman K."/>
            <person name="Deflorio G."/>
            <person name="van Diepen L.T."/>
            <person name="Dunand C."/>
            <person name="Duplessis S."/>
            <person name="Durling M."/>
            <person name="Gonthier P."/>
            <person name="Grimwood J."/>
            <person name="Fossdal C.G."/>
            <person name="Hansson D."/>
            <person name="Henrissat B."/>
            <person name="Hietala A."/>
            <person name="Himmelstrand K."/>
            <person name="Hoffmeister D."/>
            <person name="Hogberg N."/>
            <person name="James T.Y."/>
            <person name="Karlsson M."/>
            <person name="Kohler A."/>
            <person name="Kues U."/>
            <person name="Lee Y.H."/>
            <person name="Lin Y.C."/>
            <person name="Lind M."/>
            <person name="Lindquist E."/>
            <person name="Lombard V."/>
            <person name="Lucas S."/>
            <person name="Lunden K."/>
            <person name="Morin E."/>
            <person name="Murat C."/>
            <person name="Park J."/>
            <person name="Raffaello T."/>
            <person name="Rouze P."/>
            <person name="Salamov A."/>
            <person name="Schmutz J."/>
            <person name="Solheim H."/>
            <person name="Stahlberg J."/>
            <person name="Velez H."/>
            <person name="de Vries R.P."/>
            <person name="Wiebenga A."/>
            <person name="Woodward S."/>
            <person name="Yakovlev I."/>
            <person name="Garbelotto M."/>
            <person name="Martin F."/>
            <person name="Grigoriev I.V."/>
            <person name="Stenlid J."/>
        </authorList>
    </citation>
    <scope>NUCLEOTIDE SEQUENCE [LARGE SCALE GENOMIC DNA]</scope>
    <source>
        <strain evidence="1 2">TC 32-1</strain>
    </source>
</reference>
<dbReference type="InParanoid" id="W4K601"/>
<sequence length="506" mass="56818">MLTSLPGTQWLTQTWNKGHLLSIRRQTPSSPLTSPISILFPELLLSIFELIPFLWQPDEPSRFYDINWIAITHVCRRWRIIALNAPFLWRDIEFSTPRWTQEMLLRSQSIPINIRFHLDFLKYPPTMQKVIALAMGNIQRVRSLRLTGQVVETLIQCTTPALLLEELHLEYAAMPPPANLFIPDSLFDGSAHKLRSLFLKGLSIHLTSPLLPGLSSLTVQGDSRSPRHSLARWLDALTRMPKLETLCLIQALSRTSHAQTQGTDTPLPPTVLLPHLRTLAFTSNSLTDCVEFTRRLAIPSSTSIELRTYVASIDELTPHAIVPSYAHTPVTAFRITHTAIGFSIAGSLGDPDIPAFSLSIVIYEERSLIAQGILHTLAHFNVKSVRSLLIDLGGMTLDWAPVLSCFPLVNTIHVRGSTLHTFPKALAHSDALICPHLRRLEFEHRTPTYGKRIDETFFRILRDAVDARWANGMSLEELIVFGETLSHSGSVDTAAIGSRKIPKKYL</sequence>
<gene>
    <name evidence="1" type="ORF">HETIRDRAFT_459597</name>
</gene>
<dbReference type="GeneID" id="20677006"/>
<evidence type="ECO:0000313" key="2">
    <source>
        <dbReference type="Proteomes" id="UP000030671"/>
    </source>
</evidence>
<dbReference type="SUPFAM" id="SSF52047">
    <property type="entry name" value="RNI-like"/>
    <property type="match status" value="1"/>
</dbReference>
<dbReference type="OrthoDB" id="2884925at2759"/>
<dbReference type="EMBL" id="KI925459">
    <property type="protein sequence ID" value="ETW81199.1"/>
    <property type="molecule type" value="Genomic_DNA"/>
</dbReference>
<keyword evidence="2" id="KW-1185">Reference proteome</keyword>
<name>W4K601_HETIT</name>
<evidence type="ECO:0000313" key="1">
    <source>
        <dbReference type="EMBL" id="ETW81199.1"/>
    </source>
</evidence>
<dbReference type="AlphaFoldDB" id="W4K601"/>
<dbReference type="Gene3D" id="1.20.1280.50">
    <property type="match status" value="1"/>
</dbReference>
<proteinExistence type="predicted"/>
<dbReference type="STRING" id="747525.W4K601"/>
<dbReference type="RefSeq" id="XP_009547863.1">
    <property type="nucleotide sequence ID" value="XM_009549568.1"/>
</dbReference>